<dbReference type="InterPro" id="IPR058036">
    <property type="entry name" value="BREX_BrxC_4th"/>
</dbReference>
<dbReference type="InterPro" id="IPR027417">
    <property type="entry name" value="P-loop_NTPase"/>
</dbReference>
<reference evidence="4" key="2">
    <citation type="journal article" date="2021" name="PeerJ">
        <title>Extensive microbial diversity within the chicken gut microbiome revealed by metagenomics and culture.</title>
        <authorList>
            <person name="Gilroy R."/>
            <person name="Ravi A."/>
            <person name="Getino M."/>
            <person name="Pursley I."/>
            <person name="Horton D.L."/>
            <person name="Alikhan N.F."/>
            <person name="Baker D."/>
            <person name="Gharbi K."/>
            <person name="Hall N."/>
            <person name="Watson M."/>
            <person name="Adriaenssens E.M."/>
            <person name="Foster-Nyarko E."/>
            <person name="Jarju S."/>
            <person name="Secka A."/>
            <person name="Antonio M."/>
            <person name="Oren A."/>
            <person name="Chaudhuri R.R."/>
            <person name="La Ragione R."/>
            <person name="Hildebrand F."/>
            <person name="Pallen M.J."/>
        </authorList>
    </citation>
    <scope>NUCLEOTIDE SEQUENCE</scope>
    <source>
        <strain evidence="4">6276</strain>
    </source>
</reference>
<feature type="domain" description="Probable ATP-binding protein BrxC alpha-helical" evidence="2">
    <location>
        <begin position="861"/>
        <end position="914"/>
    </location>
</feature>
<name>A0A9D1EXJ7_9BACT</name>
<dbReference type="InterPro" id="IPR047679">
    <property type="entry name" value="BREX_BrxC"/>
</dbReference>
<feature type="domain" description="Probable ATP-binding protein BrxC 4th six-stranded beta-sheet" evidence="3">
    <location>
        <begin position="559"/>
        <end position="727"/>
    </location>
</feature>
<dbReference type="AlphaFoldDB" id="A0A9D1EXJ7"/>
<evidence type="ECO:0000259" key="1">
    <source>
        <dbReference type="Pfam" id="PF25791"/>
    </source>
</evidence>
<dbReference type="EMBL" id="DVIU01000040">
    <property type="protein sequence ID" value="HIS35370.1"/>
    <property type="molecule type" value="Genomic_DNA"/>
</dbReference>
<feature type="non-terminal residue" evidence="4">
    <location>
        <position position="915"/>
    </location>
</feature>
<comment type="caution">
    <text evidence="4">The sequence shown here is derived from an EMBL/GenBank/DDBJ whole genome shotgun (WGS) entry which is preliminary data.</text>
</comment>
<reference evidence="4" key="1">
    <citation type="submission" date="2020-10" db="EMBL/GenBank/DDBJ databases">
        <authorList>
            <person name="Gilroy R."/>
        </authorList>
    </citation>
    <scope>NUCLEOTIDE SEQUENCE</scope>
    <source>
        <strain evidence="4">6276</strain>
    </source>
</reference>
<evidence type="ECO:0000313" key="4">
    <source>
        <dbReference type="EMBL" id="HIS35370.1"/>
    </source>
</evidence>
<evidence type="ECO:0000259" key="3">
    <source>
        <dbReference type="Pfam" id="PF25796"/>
    </source>
</evidence>
<dbReference type="Proteomes" id="UP000823928">
    <property type="component" value="Unassembled WGS sequence"/>
</dbReference>
<dbReference type="InterPro" id="IPR058038">
    <property type="entry name" value="BREX_BrxC_wHTH"/>
</dbReference>
<accession>A0A9D1EXJ7</accession>
<sequence length="915" mass="105334">MIIRDMFQDDINRQINGVIKVDQSAEDVVRQEVKEYIITRELKKHIITFFNFYDDSFTKPTADIGVWISGFFGSGKSHFLKMLSYILSNKKIGDISTVEAFRSKFEDDPATFMLIDNATKNLTETILFNIDVEGPLNKDKTAVIRVFAKMFYNHLGFYGEDLKVAKLEQFIEKQGKTAQFRESFKKHNGGEWLESRASYNFFEDDVVATLQEVLGMSESAARNWFDGTETAEISIAQLVSEIKEYVSTKPKDFRLLFMIDEVGQYIGEDTNLLLNLQSLVEELGSVCMGQVWVVCTGQEAVDEIIRVRQDEFSRIQARFKTRLSLTSSSVDEVVQKRILKKKAEAVPVLEEVYGRNDSVLKNLFTFTDCVLDIKGYSGPNDFVINYPFVPYQFIVMQKVFNEIRKHGNAGRHQSNGERSMLSGFQETAQRLQDRDESTLAPFYMFYDTLHSFLDGAIRRVIERCEKAAVNGDGIEKYDVSVLKLLYLIRYIDNDIKSTMDNITILMADNINVDKIALREKVCASLDRLLSQNYIGRSGDSYNFLTDEEQDIQKDIQREQVDTSALVTRIGQMIYGDIYTSKKYRYDKKYDFAFDSYVDGISIGTPSNNMQIKFLTVATDPTDKTELRLRTQSSKQITAVLADTPYYSSLESAMKIRNYVKRRNVSQMPKSMQDIIRGKQDEATNYENEAMAALRKAIEEADFYVDGEKLQIRGGDAKSRIDQAFEYLVEHVYSELTLIEKNYEFDSEIREILTGQGQQDMVPPNSSAAAKVEEFLEMQQVRHLPTSMADIQSRYQAIPYGWREIDIAAVVALLIRNQKVTIKYSGMTIQPDHPKLVDMLRKRTEMGKTLISKRLVVAEQSMKRVKSFLREYFDKMDVPSDEDGLIKFINESFTAQLEHYRAMYTRFQGHNYPNKQ</sequence>
<evidence type="ECO:0000313" key="5">
    <source>
        <dbReference type="Proteomes" id="UP000823928"/>
    </source>
</evidence>
<dbReference type="Pfam" id="PF25796">
    <property type="entry name" value="BREX_BrxC_4th"/>
    <property type="match status" value="1"/>
</dbReference>
<dbReference type="Pfam" id="PF25792">
    <property type="entry name" value="BREX_BrxC_helical"/>
    <property type="match status" value="1"/>
</dbReference>
<dbReference type="SUPFAM" id="SSF52540">
    <property type="entry name" value="P-loop containing nucleoside triphosphate hydrolases"/>
    <property type="match status" value="1"/>
</dbReference>
<dbReference type="NCBIfam" id="NF033441">
    <property type="entry name" value="BREX_BrxC"/>
    <property type="match status" value="1"/>
</dbReference>
<dbReference type="InterPro" id="IPR058037">
    <property type="entry name" value="BREX_BrxC_helical"/>
</dbReference>
<feature type="domain" description="Probable ATP-binding protein BrxC winged helix-turn-helix" evidence="1">
    <location>
        <begin position="735"/>
        <end position="853"/>
    </location>
</feature>
<proteinExistence type="predicted"/>
<organism evidence="4 5">
    <name type="scientific">Candidatus Scatousia excrementigallinarum</name>
    <dbReference type="NCBI Taxonomy" id="2840935"/>
    <lineage>
        <taxon>Bacteria</taxon>
        <taxon>Candidatus Scatousia</taxon>
    </lineage>
</organism>
<dbReference type="Pfam" id="PF25791">
    <property type="entry name" value="WHD_BREX_BrxC"/>
    <property type="match status" value="1"/>
</dbReference>
<evidence type="ECO:0000259" key="2">
    <source>
        <dbReference type="Pfam" id="PF25792"/>
    </source>
</evidence>
<protein>
    <submittedName>
        <fullName evidence="4">BREX system P-loop protein BrxC</fullName>
    </submittedName>
</protein>
<gene>
    <name evidence="4" type="primary">brxC</name>
    <name evidence="4" type="ORF">IAC10_01885</name>
</gene>